<feature type="domain" description="ABC-type glycine betaine transport system substrate-binding" evidence="2">
    <location>
        <begin position="31"/>
        <end position="298"/>
    </location>
</feature>
<proteinExistence type="predicted"/>
<dbReference type="Gene3D" id="3.40.190.10">
    <property type="entry name" value="Periplasmic binding protein-like II"/>
    <property type="match status" value="1"/>
</dbReference>
<gene>
    <name evidence="3" type="ORF">JD108_07965</name>
    <name evidence="4" type="ORF">KDJ56_07645</name>
</gene>
<dbReference type="Gene3D" id="3.40.190.120">
    <property type="entry name" value="Osmoprotection protein (prox), domain 2"/>
    <property type="match status" value="1"/>
</dbReference>
<dbReference type="Proteomes" id="UP000677234">
    <property type="component" value="Chromosome"/>
</dbReference>
<dbReference type="GO" id="GO:0022857">
    <property type="term" value="F:transmembrane transporter activity"/>
    <property type="evidence" value="ECO:0007669"/>
    <property type="project" value="InterPro"/>
</dbReference>
<accession>A0A7T5JQ33</accession>
<evidence type="ECO:0000313" key="5">
    <source>
        <dbReference type="Proteomes" id="UP000595847"/>
    </source>
</evidence>
<protein>
    <submittedName>
        <fullName evidence="3">Osmoprotectant ABC transporter substrate-binding protein</fullName>
    </submittedName>
</protein>
<sequence length="303" mass="33950">MKSKWLPLAVFLLIVSMVSGCSQKAASGPTDTVKIGSWSTSEHLILAHMLKLMIEQDTQLKPEIVDGLTSTPVVLKAMESNEIQISAVRYVGTDLSSSLKIDDPPKDPQAALEMVQKGMQEKYDQTFFPSYGFENTYVFTVRQDLADQLKLEKVSDVAPHAKNLHLGTDNAWLERTHDGYPAFKKAYGIEFGKTSPMEIGLVYKAVSNKDVDIVLAYSTDARLQEYQLKTLEDDQKFFPPYQAAPVARNDVLQAHPELKDAINKLVGQIDTQTMTHLNYLADIKKEKPEEIAKNFLKEKGLLK</sequence>
<evidence type="ECO:0000256" key="1">
    <source>
        <dbReference type="SAM" id="SignalP"/>
    </source>
</evidence>
<evidence type="ECO:0000259" key="2">
    <source>
        <dbReference type="Pfam" id="PF04069"/>
    </source>
</evidence>
<feature type="chain" id="PRO_5038874778" evidence="1">
    <location>
        <begin position="28"/>
        <end position="303"/>
    </location>
</feature>
<keyword evidence="6" id="KW-1185">Reference proteome</keyword>
<evidence type="ECO:0000313" key="3">
    <source>
        <dbReference type="EMBL" id="QQE75797.1"/>
    </source>
</evidence>
<dbReference type="Pfam" id="PF04069">
    <property type="entry name" value="OpuAC"/>
    <property type="match status" value="1"/>
</dbReference>
<feature type="signal peptide" evidence="1">
    <location>
        <begin position="1"/>
        <end position="27"/>
    </location>
</feature>
<reference evidence="3 5" key="1">
    <citation type="submission" date="2020-12" db="EMBL/GenBank/DDBJ databases">
        <title>strain FJAT-54423T represents a novel species of the genus Brevibacillus.</title>
        <authorList>
            <person name="Tang R."/>
        </authorList>
    </citation>
    <scope>NUCLEOTIDE SEQUENCE [LARGE SCALE GENOMIC DNA]</scope>
    <source>
        <strain evidence="3 5">FJAT-54423</strain>
    </source>
</reference>
<dbReference type="EMBL" id="CP066308">
    <property type="protein sequence ID" value="QQE75797.1"/>
    <property type="molecule type" value="Genomic_DNA"/>
</dbReference>
<evidence type="ECO:0000313" key="6">
    <source>
        <dbReference type="Proteomes" id="UP000677234"/>
    </source>
</evidence>
<dbReference type="KEGG" id="bcop:JD108_07965"/>
<dbReference type="RefSeq" id="WP_198829311.1">
    <property type="nucleotide sequence ID" value="NZ_CP066308.1"/>
</dbReference>
<dbReference type="SUPFAM" id="SSF53850">
    <property type="entry name" value="Periplasmic binding protein-like II"/>
    <property type="match status" value="1"/>
</dbReference>
<keyword evidence="1" id="KW-0732">Signal</keyword>
<organism evidence="3 5">
    <name type="scientific">Brevibacillus composti</name>
    <dbReference type="NCBI Taxonomy" id="2796470"/>
    <lineage>
        <taxon>Bacteria</taxon>
        <taxon>Bacillati</taxon>
        <taxon>Bacillota</taxon>
        <taxon>Bacilli</taxon>
        <taxon>Bacillales</taxon>
        <taxon>Paenibacillaceae</taxon>
        <taxon>Brevibacillus</taxon>
    </lineage>
</organism>
<dbReference type="InterPro" id="IPR007210">
    <property type="entry name" value="ABC_Gly_betaine_transp_sub-bd"/>
</dbReference>
<dbReference type="CDD" id="cd13608">
    <property type="entry name" value="PBP2_OpuCC_like"/>
    <property type="match status" value="1"/>
</dbReference>
<evidence type="ECO:0000313" key="4">
    <source>
        <dbReference type="EMBL" id="QUO42823.1"/>
    </source>
</evidence>
<name>A0A7T5JQ33_9BACL</name>
<dbReference type="PROSITE" id="PS51257">
    <property type="entry name" value="PROKAR_LIPOPROTEIN"/>
    <property type="match status" value="1"/>
</dbReference>
<reference evidence="4" key="2">
    <citation type="submission" date="2021-04" db="EMBL/GenBank/DDBJ databases">
        <title>Brevibacillus composti FJAT-54423, complete genome.</title>
        <authorList>
            <person name="Tang R."/>
        </authorList>
    </citation>
    <scope>NUCLEOTIDE SEQUENCE</scope>
    <source>
        <strain evidence="4">FJAT-54424</strain>
    </source>
</reference>
<dbReference type="Proteomes" id="UP000595847">
    <property type="component" value="Chromosome"/>
</dbReference>
<dbReference type="EMBL" id="CP073708">
    <property type="protein sequence ID" value="QUO42823.1"/>
    <property type="molecule type" value="Genomic_DNA"/>
</dbReference>
<dbReference type="GO" id="GO:0043190">
    <property type="term" value="C:ATP-binding cassette (ABC) transporter complex"/>
    <property type="evidence" value="ECO:0007669"/>
    <property type="project" value="InterPro"/>
</dbReference>
<dbReference type="AlphaFoldDB" id="A0A7T5JQ33"/>